<gene>
    <name evidence="8" type="ORF">I6U51_12900</name>
</gene>
<keyword evidence="3 6" id="KW-0812">Transmembrane</keyword>
<feature type="transmembrane region" description="Helical" evidence="6">
    <location>
        <begin position="69"/>
        <end position="90"/>
    </location>
</feature>
<dbReference type="SUPFAM" id="SSF103481">
    <property type="entry name" value="Multidrug resistance efflux transporter EmrE"/>
    <property type="match status" value="1"/>
</dbReference>
<evidence type="ECO:0000313" key="9">
    <source>
        <dbReference type="Proteomes" id="UP000622687"/>
    </source>
</evidence>
<name>A0A934M5H3_9CLOT</name>
<comment type="subcellular location">
    <subcellularLocation>
        <location evidence="1">Cell membrane</location>
        <topology evidence="1">Multi-pass membrane protein</topology>
    </subcellularLocation>
</comment>
<feature type="domain" description="Sugar phosphate transporter" evidence="7">
    <location>
        <begin position="13"/>
        <end position="112"/>
    </location>
</feature>
<feature type="transmembrane region" description="Helical" evidence="6">
    <location>
        <begin position="6"/>
        <end position="25"/>
    </location>
</feature>
<keyword evidence="9" id="KW-1185">Reference proteome</keyword>
<dbReference type="Gene3D" id="1.10.3730.20">
    <property type="match status" value="1"/>
</dbReference>
<evidence type="ECO:0000256" key="3">
    <source>
        <dbReference type="ARBA" id="ARBA00022692"/>
    </source>
</evidence>
<evidence type="ECO:0000256" key="1">
    <source>
        <dbReference type="ARBA" id="ARBA00004651"/>
    </source>
</evidence>
<organism evidence="8 9">
    <name type="scientific">Clostridium aciditolerans</name>
    <dbReference type="NCBI Taxonomy" id="339861"/>
    <lineage>
        <taxon>Bacteria</taxon>
        <taxon>Bacillati</taxon>
        <taxon>Bacillota</taxon>
        <taxon>Clostridia</taxon>
        <taxon>Eubacteriales</taxon>
        <taxon>Clostridiaceae</taxon>
        <taxon>Clostridium</taxon>
    </lineage>
</organism>
<feature type="transmembrane region" description="Helical" evidence="6">
    <location>
        <begin position="46"/>
        <end position="63"/>
    </location>
</feature>
<dbReference type="PANTHER" id="PTHR30561:SF9">
    <property type="entry name" value="4-AMINO-4-DEOXY-L-ARABINOSE-PHOSPHOUNDECAPRENOL FLIPPASE SUBUNIT ARNF-RELATED"/>
    <property type="match status" value="1"/>
</dbReference>
<comment type="caution">
    <text evidence="8">The sequence shown here is derived from an EMBL/GenBank/DDBJ whole genome shotgun (WGS) entry which is preliminary data.</text>
</comment>
<dbReference type="InterPro" id="IPR004853">
    <property type="entry name" value="Sugar_P_trans_dom"/>
</dbReference>
<dbReference type="EMBL" id="JAEEGB010000014">
    <property type="protein sequence ID" value="MBI6873598.1"/>
    <property type="molecule type" value="Genomic_DNA"/>
</dbReference>
<dbReference type="GO" id="GO:0022857">
    <property type="term" value="F:transmembrane transporter activity"/>
    <property type="evidence" value="ECO:0007669"/>
    <property type="project" value="InterPro"/>
</dbReference>
<evidence type="ECO:0000256" key="2">
    <source>
        <dbReference type="ARBA" id="ARBA00022475"/>
    </source>
</evidence>
<evidence type="ECO:0000256" key="6">
    <source>
        <dbReference type="SAM" id="Phobius"/>
    </source>
</evidence>
<proteinExistence type="predicted"/>
<evidence type="ECO:0000256" key="4">
    <source>
        <dbReference type="ARBA" id="ARBA00022989"/>
    </source>
</evidence>
<evidence type="ECO:0000256" key="5">
    <source>
        <dbReference type="ARBA" id="ARBA00023136"/>
    </source>
</evidence>
<keyword evidence="2" id="KW-1003">Cell membrane</keyword>
<keyword evidence="4 6" id="KW-1133">Transmembrane helix</keyword>
<dbReference type="PANTHER" id="PTHR30561">
    <property type="entry name" value="SMR FAMILY PROTON-DEPENDENT DRUG EFFLUX TRANSPORTER SUGE"/>
    <property type="match status" value="1"/>
</dbReference>
<dbReference type="InterPro" id="IPR000390">
    <property type="entry name" value="Small_drug/metabolite_transptr"/>
</dbReference>
<protein>
    <submittedName>
        <fullName evidence="8">EamA family transporter</fullName>
    </submittedName>
</protein>
<feature type="transmembrane region" description="Helical" evidence="6">
    <location>
        <begin position="97"/>
        <end position="113"/>
    </location>
</feature>
<dbReference type="InterPro" id="IPR037185">
    <property type="entry name" value="EmrE-like"/>
</dbReference>
<reference evidence="8" key="1">
    <citation type="submission" date="2020-12" db="EMBL/GenBank/DDBJ databases">
        <title>Clostridium thailandense sp. nov., a novel acetogenic bacterium isolated from peat land soil in Thailand.</title>
        <authorList>
            <person name="Chaikitkaew S."/>
            <person name="Birkeland N.K."/>
        </authorList>
    </citation>
    <scope>NUCLEOTIDE SEQUENCE</scope>
    <source>
        <strain evidence="8">DSM 17425</strain>
    </source>
</reference>
<dbReference type="Proteomes" id="UP000622687">
    <property type="component" value="Unassembled WGS sequence"/>
</dbReference>
<dbReference type="RefSeq" id="WP_211143023.1">
    <property type="nucleotide sequence ID" value="NZ_JAEEGB010000014.1"/>
</dbReference>
<keyword evidence="5 6" id="KW-0472">Membrane</keyword>
<sequence length="114" mass="12867">MKYNLLYAIFYLVSVFLASVSQIVLKKSAGIKYKRKIDEYINKNVIIAYLIFFTCTLCTLFALKKIPLSLAPILESTGYIYVAILSLIILKERITKKKFIGLLLIIVGVGISVL</sequence>
<evidence type="ECO:0000259" key="7">
    <source>
        <dbReference type="Pfam" id="PF03151"/>
    </source>
</evidence>
<dbReference type="GO" id="GO:0005886">
    <property type="term" value="C:plasma membrane"/>
    <property type="evidence" value="ECO:0007669"/>
    <property type="project" value="UniProtKB-SubCell"/>
</dbReference>
<dbReference type="Pfam" id="PF03151">
    <property type="entry name" value="TPT"/>
    <property type="match status" value="1"/>
</dbReference>
<accession>A0A934M5H3</accession>
<dbReference type="AlphaFoldDB" id="A0A934M5H3"/>
<evidence type="ECO:0000313" key="8">
    <source>
        <dbReference type="EMBL" id="MBI6873598.1"/>
    </source>
</evidence>